<feature type="transmembrane region" description="Helical" evidence="2">
    <location>
        <begin position="241"/>
        <end position="261"/>
    </location>
</feature>
<feature type="transmembrane region" description="Helical" evidence="2">
    <location>
        <begin position="273"/>
        <end position="291"/>
    </location>
</feature>
<dbReference type="NCBIfam" id="TIGR00254">
    <property type="entry name" value="GGDEF"/>
    <property type="match status" value="1"/>
</dbReference>
<evidence type="ECO:0000313" key="4">
    <source>
        <dbReference type="EMBL" id="BCV45982.1"/>
    </source>
</evidence>
<dbReference type="GO" id="GO:0043709">
    <property type="term" value="P:cell adhesion involved in single-species biofilm formation"/>
    <property type="evidence" value="ECO:0007669"/>
    <property type="project" value="TreeGrafter"/>
</dbReference>
<dbReference type="InterPro" id="IPR029787">
    <property type="entry name" value="Nucleotide_cyclase"/>
</dbReference>
<dbReference type="InterPro" id="IPR011623">
    <property type="entry name" value="7TMR_DISM_rcpt_extracell_dom1"/>
</dbReference>
<dbReference type="InterPro" id="IPR043128">
    <property type="entry name" value="Rev_trsase/Diguanyl_cyclase"/>
</dbReference>
<feature type="domain" description="GGDEF" evidence="3">
    <location>
        <begin position="431"/>
        <end position="557"/>
    </location>
</feature>
<dbReference type="Proteomes" id="UP000825078">
    <property type="component" value="Chromosome"/>
</dbReference>
<keyword evidence="2" id="KW-0812">Transmembrane</keyword>
<dbReference type="Pfam" id="PF00990">
    <property type="entry name" value="GGDEF"/>
    <property type="match status" value="1"/>
</dbReference>
<evidence type="ECO:0000256" key="2">
    <source>
        <dbReference type="SAM" id="Phobius"/>
    </source>
</evidence>
<sequence length="565" mass="63955">MPTDKRSPFNMDKHPGYLFRLLLAFVLFQFSVGAWAAQVLDNSYILKAEPQQLAPTSFEGVPAWIRAQQETSLSLSGGSYWMVNPLRVASREQTWVIDVRNSIIESIDLLLLGQDGSMQQAHSGYDADYQYLFDYGRRFTIKPGIDYWLVVKVESRYYSSAPEIRLAPEREHRLSADRHATAVVLCLGGLIFIACYNLFIFFTTRDKAFFWYGLYVLAYFCGWALTFHLPVHLFQFRQLELHHLFFISLPILNILFYNNFLQLSLYSPKLWRLSRILLWACVLALPTSIWLLSYTAIIASVLIMLWIGLAIVCGNVCLMKGFSPARYFIMAFSCLLLPAIIILPGNMGITPDFFEYAELATLLGGTADALLLSLALASKLKLLSEERQEYIRKLGIAWERARSDSLTGLANRLAYDESLADTCLSSGMPKPGYMLVLLDIEGLKRVNDTLGHGEGDRLLLAVAEELKSWSVAKLKPFRIGGDDFALLLPEAEAQQLQNLLPRLEQRIASEGFAEFCVNHGSATSTDKEKIQDWVRAADKDLYQCKSLRRRELHARQLAAAEGLPR</sequence>
<evidence type="ECO:0000313" key="5">
    <source>
        <dbReference type="Proteomes" id="UP000825078"/>
    </source>
</evidence>
<name>A0AAD1KEE2_9GAMM</name>
<feature type="transmembrane region" description="Helical" evidence="2">
    <location>
        <begin position="325"/>
        <end position="344"/>
    </location>
</feature>
<gene>
    <name evidence="4" type="ORF">TUM17379_30000</name>
</gene>
<dbReference type="Pfam" id="PF07696">
    <property type="entry name" value="7TMR-DISMED2"/>
    <property type="match status" value="1"/>
</dbReference>
<organism evidence="4 5">
    <name type="scientific">Shewanella algae</name>
    <dbReference type="NCBI Taxonomy" id="38313"/>
    <lineage>
        <taxon>Bacteria</taxon>
        <taxon>Pseudomonadati</taxon>
        <taxon>Pseudomonadota</taxon>
        <taxon>Gammaproteobacteria</taxon>
        <taxon>Alteromonadales</taxon>
        <taxon>Shewanellaceae</taxon>
        <taxon>Shewanella</taxon>
    </lineage>
</organism>
<dbReference type="InterPro" id="IPR011622">
    <property type="entry name" value="7TMR_DISM_rcpt_extracell_dom2"/>
</dbReference>
<dbReference type="PANTHER" id="PTHR45138:SF24">
    <property type="entry name" value="DIGUANYLATE CYCLASE DGCC-RELATED"/>
    <property type="match status" value="1"/>
</dbReference>
<dbReference type="GO" id="GO:1902201">
    <property type="term" value="P:negative regulation of bacterial-type flagellum-dependent cell motility"/>
    <property type="evidence" value="ECO:0007669"/>
    <property type="project" value="TreeGrafter"/>
</dbReference>
<dbReference type="Gene3D" id="3.30.70.270">
    <property type="match status" value="1"/>
</dbReference>
<dbReference type="AlphaFoldDB" id="A0AAD1KEE2"/>
<protein>
    <recommendedName>
        <fullName evidence="1">diguanylate cyclase</fullName>
        <ecNumber evidence="1">2.7.7.65</ecNumber>
    </recommendedName>
</protein>
<feature type="transmembrane region" description="Helical" evidence="2">
    <location>
        <begin position="180"/>
        <end position="202"/>
    </location>
</feature>
<dbReference type="SMART" id="SM00267">
    <property type="entry name" value="GGDEF"/>
    <property type="match status" value="1"/>
</dbReference>
<proteinExistence type="predicted"/>
<keyword evidence="2" id="KW-0472">Membrane</keyword>
<dbReference type="InterPro" id="IPR000160">
    <property type="entry name" value="GGDEF_dom"/>
</dbReference>
<dbReference type="CDD" id="cd01949">
    <property type="entry name" value="GGDEF"/>
    <property type="match status" value="1"/>
</dbReference>
<feature type="transmembrane region" description="Helical" evidence="2">
    <location>
        <begin position="297"/>
        <end position="318"/>
    </location>
</feature>
<keyword evidence="2" id="KW-1133">Transmembrane helix</keyword>
<dbReference type="PROSITE" id="PS50887">
    <property type="entry name" value="GGDEF"/>
    <property type="match status" value="1"/>
</dbReference>
<dbReference type="GO" id="GO:0052621">
    <property type="term" value="F:diguanylate cyclase activity"/>
    <property type="evidence" value="ECO:0007669"/>
    <property type="project" value="UniProtKB-EC"/>
</dbReference>
<evidence type="ECO:0000259" key="3">
    <source>
        <dbReference type="PROSITE" id="PS50887"/>
    </source>
</evidence>
<dbReference type="InterPro" id="IPR050469">
    <property type="entry name" value="Diguanylate_Cyclase"/>
</dbReference>
<dbReference type="PANTHER" id="PTHR45138">
    <property type="entry name" value="REGULATORY COMPONENTS OF SENSORY TRANSDUCTION SYSTEM"/>
    <property type="match status" value="1"/>
</dbReference>
<dbReference type="EC" id="2.7.7.65" evidence="1"/>
<feature type="transmembrane region" description="Helical" evidence="2">
    <location>
        <begin position="209"/>
        <end position="229"/>
    </location>
</feature>
<dbReference type="Pfam" id="PF07695">
    <property type="entry name" value="7TMR-DISM_7TM"/>
    <property type="match status" value="1"/>
</dbReference>
<dbReference type="GO" id="GO:0005886">
    <property type="term" value="C:plasma membrane"/>
    <property type="evidence" value="ECO:0007669"/>
    <property type="project" value="TreeGrafter"/>
</dbReference>
<dbReference type="EMBL" id="AP024613">
    <property type="protein sequence ID" value="BCV45982.1"/>
    <property type="molecule type" value="Genomic_DNA"/>
</dbReference>
<accession>A0AAD1KEE2</accession>
<dbReference type="SUPFAM" id="SSF55073">
    <property type="entry name" value="Nucleotide cyclase"/>
    <property type="match status" value="1"/>
</dbReference>
<reference evidence="4" key="1">
    <citation type="submission" date="2021-05" db="EMBL/GenBank/DDBJ databases">
        <title>Molecular characterization for Shewanella algae harboring chromosomal blaOXA-55-like strains isolated from clinical and environment sample.</title>
        <authorList>
            <person name="Ohama Y."/>
            <person name="Aoki K."/>
            <person name="Harada S."/>
            <person name="Moriya K."/>
            <person name="Ishii Y."/>
            <person name="Tateda K."/>
        </authorList>
    </citation>
    <scope>NUCLEOTIDE SEQUENCE</scope>
    <source>
        <strain evidence="4">TUM17379</strain>
    </source>
</reference>
<evidence type="ECO:0000256" key="1">
    <source>
        <dbReference type="ARBA" id="ARBA00012528"/>
    </source>
</evidence>